<name>A0A516NKT8_9NOCA</name>
<reference evidence="3 4" key="1">
    <citation type="submission" date="2019-07" db="EMBL/GenBank/DDBJ databases">
        <title>Complete Genome Sequence and Methylome Analysis of Nocardia otitidis-caviarum NEB252.</title>
        <authorList>
            <person name="Fomenkov A."/>
            <person name="Anton B.P."/>
            <person name="Vincze T."/>
            <person name="Roberts R.J."/>
        </authorList>
    </citation>
    <scope>NUCLEOTIDE SEQUENCE [LARGE SCALE GENOMIC DNA]</scope>
    <source>
        <strain evidence="3 4">NEB252</strain>
    </source>
</reference>
<feature type="region of interest" description="Disordered" evidence="1">
    <location>
        <begin position="27"/>
        <end position="48"/>
    </location>
</feature>
<feature type="signal peptide" evidence="2">
    <location>
        <begin position="1"/>
        <end position="30"/>
    </location>
</feature>
<dbReference type="KEGG" id="nod:FOH10_13190"/>
<dbReference type="AlphaFoldDB" id="A0A516NKT8"/>
<evidence type="ECO:0000256" key="2">
    <source>
        <dbReference type="SAM" id="SignalP"/>
    </source>
</evidence>
<proteinExistence type="predicted"/>
<evidence type="ECO:0000256" key="1">
    <source>
        <dbReference type="SAM" id="MobiDB-lite"/>
    </source>
</evidence>
<feature type="chain" id="PRO_5021834663" evidence="2">
    <location>
        <begin position="31"/>
        <end position="121"/>
    </location>
</feature>
<keyword evidence="2" id="KW-0732">Signal</keyword>
<dbReference type="Proteomes" id="UP000317039">
    <property type="component" value="Chromosome"/>
</dbReference>
<dbReference type="GeneID" id="80333334"/>
<organism evidence="3 4">
    <name type="scientific">Nocardia otitidiscaviarum</name>
    <dbReference type="NCBI Taxonomy" id="1823"/>
    <lineage>
        <taxon>Bacteria</taxon>
        <taxon>Bacillati</taxon>
        <taxon>Actinomycetota</taxon>
        <taxon>Actinomycetes</taxon>
        <taxon>Mycobacteriales</taxon>
        <taxon>Nocardiaceae</taxon>
        <taxon>Nocardia</taxon>
    </lineage>
</organism>
<dbReference type="RefSeq" id="WP_143980912.1">
    <property type="nucleotide sequence ID" value="NZ_CP041695.1"/>
</dbReference>
<sequence length="121" mass="12963">MKSTVRRRMLVGASSLGVAAAALAPAGASAQDAAPSMPESFSAQGAEAAQARTPLPACVDVRHSTDWRQHKVDVTNRCSYGVNWFVDKDGPNFDCRHTPAGGRDRVTWGRQDAYHGTYKCG</sequence>
<dbReference type="EMBL" id="CP041695">
    <property type="protein sequence ID" value="QDP79521.1"/>
    <property type="molecule type" value="Genomic_DNA"/>
</dbReference>
<evidence type="ECO:0000313" key="4">
    <source>
        <dbReference type="Proteomes" id="UP000317039"/>
    </source>
</evidence>
<dbReference type="InterPro" id="IPR006311">
    <property type="entry name" value="TAT_signal"/>
</dbReference>
<dbReference type="PROSITE" id="PS51318">
    <property type="entry name" value="TAT"/>
    <property type="match status" value="1"/>
</dbReference>
<evidence type="ECO:0000313" key="3">
    <source>
        <dbReference type="EMBL" id="QDP79521.1"/>
    </source>
</evidence>
<gene>
    <name evidence="3" type="ORF">FOH10_13190</name>
</gene>
<accession>A0A516NKT8</accession>
<protein>
    <submittedName>
        <fullName evidence="3">Uncharacterized protein</fullName>
    </submittedName>
</protein>